<dbReference type="HOGENOM" id="CLU_536051_0_0_6"/>
<dbReference type="GO" id="GO:0016791">
    <property type="term" value="F:phosphatase activity"/>
    <property type="evidence" value="ECO:0007669"/>
    <property type="project" value="TreeGrafter"/>
</dbReference>
<dbReference type="SUPFAM" id="SSF56300">
    <property type="entry name" value="Metallo-dependent phosphatases"/>
    <property type="match status" value="1"/>
</dbReference>
<dbReference type="STRING" id="395493.BegalDRAFT_3502"/>
<reference evidence="3 4" key="1">
    <citation type="submission" date="2011-11" db="EMBL/GenBank/DDBJ databases">
        <title>Improved High-Quality Draft sequence of Beggiatoa alba B18lD.</title>
        <authorList>
            <consortium name="US DOE Joint Genome Institute"/>
            <person name="Lucas S."/>
            <person name="Han J."/>
            <person name="Lapidus A."/>
            <person name="Cheng J.-F."/>
            <person name="Goodwin L."/>
            <person name="Pitluck S."/>
            <person name="Peters L."/>
            <person name="Mikhailova N."/>
            <person name="Held B."/>
            <person name="Detter J.C."/>
            <person name="Han C."/>
            <person name="Tapia R."/>
            <person name="Land M."/>
            <person name="Hauser L."/>
            <person name="Kyrpides N."/>
            <person name="Ivanova N."/>
            <person name="Pagani I."/>
            <person name="Samuel K."/>
            <person name="Teske A."/>
            <person name="Mueller J."/>
            <person name="Woyke T."/>
        </authorList>
    </citation>
    <scope>NUCLEOTIDE SEQUENCE [LARGE SCALE GENOMIC DNA]</scope>
    <source>
        <strain evidence="3 4">B18LD</strain>
    </source>
</reference>
<protein>
    <submittedName>
        <fullName evidence="3">Putative phosphoesterase</fullName>
    </submittedName>
</protein>
<gene>
    <name evidence="3" type="ORF">BegalDRAFT_3502</name>
</gene>
<evidence type="ECO:0000313" key="4">
    <source>
        <dbReference type="Proteomes" id="UP000005744"/>
    </source>
</evidence>
<dbReference type="Proteomes" id="UP000005744">
    <property type="component" value="Unassembled WGS sequence"/>
</dbReference>
<dbReference type="InterPro" id="IPR050126">
    <property type="entry name" value="Ap4A_hydrolase"/>
</dbReference>
<sequence length="508" mass="57771">MTYKVTIVGAVGENVVYNEQSIINLLNTQQQALLHGNLFTGKPSTKLYIDEHNALKIRAEIRLDSRAALKWATQALTKEQTYQVHHPHKTWFIAQETDQPIALIGNICPRLHPVHDLFTHATVDIQTRLQHLATLFEHYLRLAKNTGVRLDEGLSNFGVTPEGQLYYLDDDFYTWDRFITCAQVIGVYFRKLLWLNTETSPIFARSMRALILKHFKDKQYLSVLAEQLEDVFIPAETQRIALESFIKALDERHEATHIHFNTTRYIALLADIHANLPALETVLAYLKDQNITYGIILGDIVGYGPHPSECIELVRHSGFHIVKGNHDHGLATGNFKKGFSNSASWALEWATPRVTTEQKAWLADLPPILHDEKWLALHGAPIDPTFFNAYVYEMSYEDNLEVLARKNISICFHGHTHQPVIYARKAGFADSSYKGVNIDLNPFDYSLVCPGSVGQPRNGDVNAQFAVYDQETRKISYHTIAYPIEKTLMDMQNAGFPETLIKMLRSST</sequence>
<feature type="domain" description="Calcineurin-like phosphoesterase" evidence="2">
    <location>
        <begin position="266"/>
        <end position="472"/>
    </location>
</feature>
<dbReference type="RefSeq" id="WP_002692267.1">
    <property type="nucleotide sequence ID" value="NZ_JH600070.1"/>
</dbReference>
<dbReference type="EMBL" id="JH600070">
    <property type="protein sequence ID" value="EIJ44312.1"/>
    <property type="molecule type" value="Genomic_DNA"/>
</dbReference>
<dbReference type="eggNOG" id="COG0639">
    <property type="taxonomic scope" value="Bacteria"/>
</dbReference>
<evidence type="ECO:0000256" key="1">
    <source>
        <dbReference type="ARBA" id="ARBA00008950"/>
    </source>
</evidence>
<evidence type="ECO:0000313" key="3">
    <source>
        <dbReference type="EMBL" id="EIJ44312.1"/>
    </source>
</evidence>
<dbReference type="OrthoDB" id="9813918at2"/>
<dbReference type="PANTHER" id="PTHR42850:SF2">
    <property type="entry name" value="BLL5683 PROTEIN"/>
    <property type="match status" value="1"/>
</dbReference>
<dbReference type="InterPro" id="IPR024654">
    <property type="entry name" value="Calcineurin-like_PHP_lpxH"/>
</dbReference>
<dbReference type="Gene3D" id="3.60.21.10">
    <property type="match status" value="1"/>
</dbReference>
<dbReference type="GO" id="GO:0005737">
    <property type="term" value="C:cytoplasm"/>
    <property type="evidence" value="ECO:0007669"/>
    <property type="project" value="TreeGrafter"/>
</dbReference>
<comment type="similarity">
    <text evidence="1">Belongs to the metallophosphoesterase superfamily. YfcE family.</text>
</comment>
<dbReference type="Pfam" id="PF12850">
    <property type="entry name" value="Metallophos_2"/>
    <property type="match status" value="1"/>
</dbReference>
<dbReference type="CDD" id="cd00838">
    <property type="entry name" value="MPP_superfamily"/>
    <property type="match status" value="1"/>
</dbReference>
<organism evidence="3 4">
    <name type="scientific">Beggiatoa alba B18LD</name>
    <dbReference type="NCBI Taxonomy" id="395493"/>
    <lineage>
        <taxon>Bacteria</taxon>
        <taxon>Pseudomonadati</taxon>
        <taxon>Pseudomonadota</taxon>
        <taxon>Gammaproteobacteria</taxon>
        <taxon>Thiotrichales</taxon>
        <taxon>Thiotrichaceae</taxon>
        <taxon>Beggiatoa</taxon>
    </lineage>
</organism>
<proteinExistence type="inferred from homology"/>
<dbReference type="InterPro" id="IPR029052">
    <property type="entry name" value="Metallo-depent_PP-like"/>
</dbReference>
<name>I3CL19_9GAMM</name>
<dbReference type="AlphaFoldDB" id="I3CL19"/>
<evidence type="ECO:0000259" key="2">
    <source>
        <dbReference type="Pfam" id="PF12850"/>
    </source>
</evidence>
<keyword evidence="4" id="KW-1185">Reference proteome</keyword>
<dbReference type="PANTHER" id="PTHR42850">
    <property type="entry name" value="METALLOPHOSPHOESTERASE"/>
    <property type="match status" value="1"/>
</dbReference>
<accession>I3CL19</accession>